<evidence type="ECO:0000256" key="3">
    <source>
        <dbReference type="ARBA" id="ARBA00022692"/>
    </source>
</evidence>
<dbReference type="Proteomes" id="UP001168338">
    <property type="component" value="Unassembled WGS sequence"/>
</dbReference>
<feature type="domain" description="Single Cache" evidence="6">
    <location>
        <begin position="71"/>
        <end position="153"/>
    </location>
</feature>
<reference evidence="7" key="1">
    <citation type="submission" date="2019-05" db="EMBL/GenBank/DDBJ databases">
        <title>Methanoculleus sp. FWC-SCC1, a methanogenic archaeon isolated from deep marine cold seep.</title>
        <authorList>
            <person name="Chen Y.-W."/>
            <person name="Chen S.-C."/>
            <person name="Teng N.-H."/>
            <person name="Lai M.-C."/>
        </authorList>
    </citation>
    <scope>NUCLEOTIDE SEQUENCE</scope>
    <source>
        <strain evidence="7">FWC-SCC1</strain>
    </source>
</reference>
<dbReference type="Pfam" id="PF22309">
    <property type="entry name" value="HK-GC-Chemotax_sensor"/>
    <property type="match status" value="1"/>
</dbReference>
<dbReference type="EMBL" id="VCYH01000006">
    <property type="protein sequence ID" value="MDN7025147.1"/>
    <property type="molecule type" value="Genomic_DNA"/>
</dbReference>
<organism evidence="7 8">
    <name type="scientific">Methanoculleus frigidifontis</name>
    <dbReference type="NCBI Taxonomy" id="2584085"/>
    <lineage>
        <taxon>Archaea</taxon>
        <taxon>Methanobacteriati</taxon>
        <taxon>Methanobacteriota</taxon>
        <taxon>Stenosarchaea group</taxon>
        <taxon>Methanomicrobia</taxon>
        <taxon>Methanomicrobiales</taxon>
        <taxon>Methanomicrobiaceae</taxon>
        <taxon>Methanoculleus</taxon>
    </lineage>
</organism>
<evidence type="ECO:0000313" key="7">
    <source>
        <dbReference type="EMBL" id="MDN7025147.1"/>
    </source>
</evidence>
<keyword evidence="4" id="KW-1133">Transmembrane helix</keyword>
<dbReference type="Pfam" id="PF08269">
    <property type="entry name" value="dCache_2"/>
    <property type="match status" value="1"/>
</dbReference>
<protein>
    <recommendedName>
        <fullName evidence="6">Single Cache domain-containing protein</fullName>
    </recommendedName>
</protein>
<evidence type="ECO:0000313" key="8">
    <source>
        <dbReference type="Proteomes" id="UP001168338"/>
    </source>
</evidence>
<keyword evidence="2" id="KW-1003">Cell membrane</keyword>
<dbReference type="Gene3D" id="3.30.450.20">
    <property type="entry name" value="PAS domain"/>
    <property type="match status" value="3"/>
</dbReference>
<dbReference type="InterPro" id="IPR054513">
    <property type="entry name" value="Dret_0059-like_sensor"/>
</dbReference>
<dbReference type="InterPro" id="IPR033480">
    <property type="entry name" value="sCache_2"/>
</dbReference>
<evidence type="ECO:0000256" key="2">
    <source>
        <dbReference type="ARBA" id="ARBA00022475"/>
    </source>
</evidence>
<feature type="domain" description="Single Cache" evidence="6">
    <location>
        <begin position="210"/>
        <end position="294"/>
    </location>
</feature>
<evidence type="ECO:0000256" key="5">
    <source>
        <dbReference type="ARBA" id="ARBA00023136"/>
    </source>
</evidence>
<keyword evidence="8" id="KW-1185">Reference proteome</keyword>
<evidence type="ECO:0000259" key="6">
    <source>
        <dbReference type="SMART" id="SM01049"/>
    </source>
</evidence>
<accession>A0ABT8MB25</accession>
<proteinExistence type="predicted"/>
<comment type="subcellular location">
    <subcellularLocation>
        <location evidence="1">Cell membrane</location>
        <topology evidence="1">Multi-pass membrane protein</topology>
    </subcellularLocation>
</comment>
<dbReference type="InterPro" id="IPR004010">
    <property type="entry name" value="Double_Cache_2"/>
</dbReference>
<dbReference type="CDD" id="cd18774">
    <property type="entry name" value="PDC2_HK_sensor"/>
    <property type="match status" value="1"/>
</dbReference>
<evidence type="ECO:0000256" key="4">
    <source>
        <dbReference type="ARBA" id="ARBA00022989"/>
    </source>
</evidence>
<name>A0ABT8MB25_9EURY</name>
<evidence type="ECO:0000256" key="1">
    <source>
        <dbReference type="ARBA" id="ARBA00004651"/>
    </source>
</evidence>
<sequence length="597" mass="63914">MCAFVGIKPCGISAAARSAAGSRGFRRVFIRLRSSLRMKLSAGATAVLAMILCLVAAGCTGTTEEAAAVNENGTASTEELVAFVEQAYEFAGVHGKEAAIREFNDPDGKFVRGDLYIFAYDYAGTTLALPHQPEIVGTDRLDLRDANGVPFIREMIAATKNASGFVRYHYPNPAADFAIEPKLSYVMRVDDTWWLGSGIYGEEAKSSSPQVEAEMHAKQEIVRFVEDAAAYARENGREEALAGFMDRNGPFVMREVYIYALDFNGTCLALPYQPDLVGTSMLDLQDTYGVNVTRVEIDLAEQGGGFIFYHYPNPANNLTVEPKMSYVRKVDDTYWIGAGIYLSDLTGNGLALRNEMQALLAGIETGTKEALTALDANVSDAARHFTAAGMEGEGTDGVLTYLAASTPAAVDAVTIGPDGRILAAMPEEYQGSIGAYISEQAHIVRVLEDGEPAMSGVFTMVEGFDAATIAWPVTAPSDEVLGAVSLAFRPALLLDAVIAPATNGTGAVVTVIQTDGRVLYDPDPGEIGKMTFDDPIYADYPDLQTVARRVAAEPAGAGGYEFLATGSTEPVRKEIIWGTVSLHGTEWRIVVTEEAAS</sequence>
<dbReference type="SMART" id="SM01049">
    <property type="entry name" value="Cache_2"/>
    <property type="match status" value="2"/>
</dbReference>
<gene>
    <name evidence="7" type="ORF">FGU65_09635</name>
</gene>
<dbReference type="CDD" id="cd18773">
    <property type="entry name" value="PDC1_HK_sensor"/>
    <property type="match status" value="1"/>
</dbReference>
<dbReference type="Pfam" id="PF17200">
    <property type="entry name" value="sCache_2"/>
    <property type="match status" value="1"/>
</dbReference>
<comment type="caution">
    <text evidence="7">The sequence shown here is derived from an EMBL/GenBank/DDBJ whole genome shotgun (WGS) entry which is preliminary data.</text>
</comment>
<keyword evidence="5" id="KW-0472">Membrane</keyword>
<keyword evidence="3" id="KW-0812">Transmembrane</keyword>